<dbReference type="AlphaFoldDB" id="N6VFQ2"/>
<reference evidence="2 3" key="1">
    <citation type="journal article" date="2013" name="PLoS Genet.">
        <title>A gene transfer agent and a dynamic repertoire of secretion systems hold the keys to the explosive radiation of the emerging pathogen Bartonella.</title>
        <authorList>
            <person name="Guy L."/>
            <person name="Nystedt B."/>
            <person name="Toft C."/>
            <person name="Zaremba-Niedzwiedzka K."/>
            <person name="Berglund E.C."/>
            <person name="Granberg F."/>
            <person name="Naslund K."/>
            <person name="Eriksson A.S."/>
            <person name="Andersson S.G."/>
        </authorList>
    </citation>
    <scope>NUCLEOTIDE SEQUENCE [LARGE SCALE GENOMIC DNA]</scope>
    <source>
        <strain evidence="3">m02</strain>
    </source>
</reference>
<sequence>MPVLICFDLRVLILKISLSSPFPALFCKSHSLALFHTPTQHPFLPTLTLPLSPYPSPPQLSSSSPLTPSTAHPTSLTNSCLLPTLLLNSPKKHSALPHIPFPHTNPAALAALTPAHPTCFYRMLSSLPTHIHTSPFSYPTSPNIFPTRTNPKPIFCANTSQAPPIHIPLTPPQLSSSLPLTPHSVPNLPYTAHSLPPTLTPHKRSTSPLASSLKCFYNVPKSYSTHHLPPKSAHSNSSPPTKHTPYNTPLPTSLFKLPSSPIIYPHYLSFPQSTIRNESIKEKPSTLIILL</sequence>
<accession>N6VFQ2</accession>
<organism evidence="2 3">
    <name type="scientific">Bartonella bovis m02</name>
    <dbReference type="NCBI Taxonomy" id="1094492"/>
    <lineage>
        <taxon>Bacteria</taxon>
        <taxon>Pseudomonadati</taxon>
        <taxon>Pseudomonadota</taxon>
        <taxon>Alphaproteobacteria</taxon>
        <taxon>Hyphomicrobiales</taxon>
        <taxon>Bartonellaceae</taxon>
        <taxon>Bartonella</taxon>
    </lineage>
</organism>
<proteinExistence type="predicted"/>
<feature type="compositionally biased region" description="Polar residues" evidence="1">
    <location>
        <begin position="233"/>
        <end position="250"/>
    </location>
</feature>
<dbReference type="STRING" id="1094492.m02_11450"/>
<evidence type="ECO:0000256" key="1">
    <source>
        <dbReference type="SAM" id="MobiDB-lite"/>
    </source>
</evidence>
<dbReference type="HOGENOM" id="CLU_955340_0_0_5"/>
<dbReference type="EMBL" id="AGWB01000036">
    <property type="protein sequence ID" value="ENN89952.1"/>
    <property type="molecule type" value="Genomic_DNA"/>
</dbReference>
<gene>
    <name evidence="2" type="ORF">m02_11450</name>
</gene>
<comment type="caution">
    <text evidence="2">The sequence shown here is derived from an EMBL/GenBank/DDBJ whole genome shotgun (WGS) entry which is preliminary data.</text>
</comment>
<protein>
    <submittedName>
        <fullName evidence="2">Uncharacterized protein</fullName>
    </submittedName>
</protein>
<dbReference type="Proteomes" id="UP000014026">
    <property type="component" value="Unassembled WGS sequence"/>
</dbReference>
<evidence type="ECO:0000313" key="3">
    <source>
        <dbReference type="Proteomes" id="UP000014026"/>
    </source>
</evidence>
<evidence type="ECO:0000313" key="2">
    <source>
        <dbReference type="EMBL" id="ENN89952.1"/>
    </source>
</evidence>
<feature type="region of interest" description="Disordered" evidence="1">
    <location>
        <begin position="226"/>
        <end position="250"/>
    </location>
</feature>
<name>N6VFQ2_9HYPH</name>